<dbReference type="AlphaFoldDB" id="A0A6N7WR14"/>
<name>A0A6N7WR14_STRAY</name>
<keyword evidence="5" id="KW-1185">Reference proteome</keyword>
<protein>
    <submittedName>
        <fullName evidence="1">Sigma-70 family RNA polymerase sigma factor</fullName>
    </submittedName>
</protein>
<dbReference type="EMBL" id="VUNP01000014">
    <property type="protein sequence ID" value="MST53636.1"/>
    <property type="molecule type" value="Genomic_DNA"/>
</dbReference>
<reference evidence="2 5" key="2">
    <citation type="submission" date="2022-12" db="EMBL/GenBank/DDBJ databases">
        <title>Streptococcus alactolyticus LGM, complete genome.</title>
        <authorList>
            <person name="Liu Z."/>
            <person name="Mu C."/>
            <person name="Zhu W."/>
        </authorList>
    </citation>
    <scope>NUCLEOTIDE SEQUENCE [LARGE SCALE GENOMIC DNA]</scope>
    <source>
        <strain evidence="2 5">LGM</strain>
    </source>
</reference>
<evidence type="ECO:0000313" key="5">
    <source>
        <dbReference type="Proteomes" id="UP001212085"/>
    </source>
</evidence>
<evidence type="ECO:0000313" key="2">
    <source>
        <dbReference type="EMBL" id="WBB06600.1"/>
    </source>
</evidence>
<proteinExistence type="predicted"/>
<organism evidence="1 4">
    <name type="scientific">Streptococcus alactolyticus</name>
    <dbReference type="NCBI Taxonomy" id="29389"/>
    <lineage>
        <taxon>Bacteria</taxon>
        <taxon>Bacillati</taxon>
        <taxon>Bacillota</taxon>
        <taxon>Bacilli</taxon>
        <taxon>Lactobacillales</taxon>
        <taxon>Streptococcaceae</taxon>
        <taxon>Streptococcus</taxon>
    </lineage>
</organism>
<dbReference type="GO" id="GO:0003700">
    <property type="term" value="F:DNA-binding transcription factor activity"/>
    <property type="evidence" value="ECO:0007669"/>
    <property type="project" value="InterPro"/>
</dbReference>
<sequence length="159" mass="19134">MKHFEYYYEKVKPIVLKLRRTYFVKLWDYDDWLQEGRIVLFQLLQDHPELLEAEGKLYPYFKTKFSNYVKDVIRHQESVKCQFNQMGYEEISELDYCIAQPAFMQADDFIAYQDSLTALRQTFGAEGVSKLDRVMRGERFKGKSAFLRSIEPFFLDFKE</sequence>
<evidence type="ECO:0000313" key="4">
    <source>
        <dbReference type="Proteomes" id="UP000471052"/>
    </source>
</evidence>
<dbReference type="EMBL" id="CP114883">
    <property type="protein sequence ID" value="WBB06663.1"/>
    <property type="molecule type" value="Genomic_DNA"/>
</dbReference>
<dbReference type="GO" id="GO:0006352">
    <property type="term" value="P:DNA-templated transcription initiation"/>
    <property type="evidence" value="ECO:0007669"/>
    <property type="project" value="InterPro"/>
</dbReference>
<evidence type="ECO:0000313" key="3">
    <source>
        <dbReference type="EMBL" id="WBB06663.1"/>
    </source>
</evidence>
<dbReference type="RefSeq" id="WP_154454798.1">
    <property type="nucleotide sequence ID" value="NZ_BRXN01000032.1"/>
</dbReference>
<dbReference type="EMBL" id="CP114883">
    <property type="protein sequence ID" value="WBB06600.1"/>
    <property type="molecule type" value="Genomic_DNA"/>
</dbReference>
<dbReference type="Proteomes" id="UP001212085">
    <property type="component" value="Chromosome"/>
</dbReference>
<dbReference type="Proteomes" id="UP000471052">
    <property type="component" value="Unassembled WGS sequence"/>
</dbReference>
<accession>A0A6N7WR14</accession>
<dbReference type="SUPFAM" id="SSF88946">
    <property type="entry name" value="Sigma2 domain of RNA polymerase sigma factors"/>
    <property type="match status" value="1"/>
</dbReference>
<dbReference type="InterPro" id="IPR013325">
    <property type="entry name" value="RNA_pol_sigma_r2"/>
</dbReference>
<reference evidence="1 4" key="1">
    <citation type="submission" date="2019-08" db="EMBL/GenBank/DDBJ databases">
        <title>In-depth cultivation of the pig gut microbiome towards novel bacterial diversity and tailored functional studies.</title>
        <authorList>
            <person name="Wylensek D."/>
            <person name="Hitch T.C.A."/>
            <person name="Clavel T."/>
        </authorList>
    </citation>
    <scope>NUCLEOTIDE SEQUENCE [LARGE SCALE GENOMIC DNA]</scope>
    <source>
        <strain evidence="1 4">BL-178-WT-3A</strain>
    </source>
</reference>
<gene>
    <name evidence="1" type="ORF">FYJ82_04310</name>
    <name evidence="2" type="ORF">O6R09_01245</name>
    <name evidence="3" type="ORF">O6R09_01615</name>
</gene>
<evidence type="ECO:0000313" key="1">
    <source>
        <dbReference type="EMBL" id="MST53636.1"/>
    </source>
</evidence>
<dbReference type="OrthoDB" id="1767844at2"/>